<evidence type="ECO:0000256" key="1">
    <source>
        <dbReference type="SAM" id="SignalP"/>
    </source>
</evidence>
<feature type="signal peptide" evidence="1">
    <location>
        <begin position="1"/>
        <end position="21"/>
    </location>
</feature>
<reference evidence="2 3" key="1">
    <citation type="submission" date="2024-04" db="EMBL/GenBank/DDBJ databases">
        <title>whole genome sequencing of Lutimonas vermicola strain IMCC1616.</title>
        <authorList>
            <person name="Bae S.S."/>
        </authorList>
    </citation>
    <scope>NUCLEOTIDE SEQUENCE [LARGE SCALE GENOMIC DNA]</scope>
    <source>
        <strain evidence="2 3">IMCC1616</strain>
    </source>
</reference>
<comment type="caution">
    <text evidence="2">The sequence shown here is derived from an EMBL/GenBank/DDBJ whole genome shotgun (WGS) entry which is preliminary data.</text>
</comment>
<proteinExistence type="predicted"/>
<keyword evidence="3" id="KW-1185">Reference proteome</keyword>
<keyword evidence="1" id="KW-0732">Signal</keyword>
<name>A0ABU9L0A6_9FLAO</name>
<evidence type="ECO:0000313" key="2">
    <source>
        <dbReference type="EMBL" id="MEL4455069.1"/>
    </source>
</evidence>
<sequence length="271" mass="30543">MKKIGLMIVVLFLNLTITAQIQQESFNASEIPDGWIYEINSNATNWQFGYTGVMPHSGPTIESEFTTGAALFNDNSLGEKLNDKTSLTTPLVDLSKVKKAQIQVTYNLQVEDEKGEFSIEVFDGRKWREVYFQDTSSPKNTGMNEFVSLEVSDFINDEFQVRFVYNDEGQESTQGLGIDHYALLESSEESNVYEEAVSAINVLNIPDNVLVLDSNDELNGEESLQDFSDHLKNIELSTDSIMYNLSEFSNVNGMFRVQEETNVGSYKALKK</sequence>
<protein>
    <submittedName>
        <fullName evidence="2">Uncharacterized protein</fullName>
    </submittedName>
</protein>
<dbReference type="RefSeq" id="WP_342158819.1">
    <property type="nucleotide sequence ID" value="NZ_JBCDNA010000001.1"/>
</dbReference>
<accession>A0ABU9L0A6</accession>
<feature type="chain" id="PRO_5045531252" evidence="1">
    <location>
        <begin position="22"/>
        <end position="271"/>
    </location>
</feature>
<dbReference type="EMBL" id="JBCDNA010000001">
    <property type="protein sequence ID" value="MEL4455069.1"/>
    <property type="molecule type" value="Genomic_DNA"/>
</dbReference>
<organism evidence="2 3">
    <name type="scientific">Lutimonas vermicola</name>
    <dbReference type="NCBI Taxonomy" id="414288"/>
    <lineage>
        <taxon>Bacteria</taxon>
        <taxon>Pseudomonadati</taxon>
        <taxon>Bacteroidota</taxon>
        <taxon>Flavobacteriia</taxon>
        <taxon>Flavobacteriales</taxon>
        <taxon>Flavobacteriaceae</taxon>
        <taxon>Lutimonas</taxon>
    </lineage>
</organism>
<evidence type="ECO:0000313" key="3">
    <source>
        <dbReference type="Proteomes" id="UP001474120"/>
    </source>
</evidence>
<dbReference type="Proteomes" id="UP001474120">
    <property type="component" value="Unassembled WGS sequence"/>
</dbReference>
<gene>
    <name evidence="2" type="ORF">AABB81_04130</name>
</gene>